<organism evidence="2 3">
    <name type="scientific">Jaminaea rosea</name>
    <dbReference type="NCBI Taxonomy" id="1569628"/>
    <lineage>
        <taxon>Eukaryota</taxon>
        <taxon>Fungi</taxon>
        <taxon>Dikarya</taxon>
        <taxon>Basidiomycota</taxon>
        <taxon>Ustilaginomycotina</taxon>
        <taxon>Exobasidiomycetes</taxon>
        <taxon>Microstromatales</taxon>
        <taxon>Microstromatales incertae sedis</taxon>
        <taxon>Jaminaea</taxon>
    </lineage>
</organism>
<dbReference type="PANTHER" id="PTHR21192:SF2">
    <property type="entry name" value="NADH DEHYDROGENASE [UBIQUINONE] 1 ALPHA SUBCOMPLEX ASSEMBLY FACTOR 3"/>
    <property type="match status" value="1"/>
</dbReference>
<name>A0A316UIX0_9BASI</name>
<dbReference type="STRING" id="1569628.A0A316UIX0"/>
<evidence type="ECO:0000313" key="3">
    <source>
        <dbReference type="Proteomes" id="UP000245884"/>
    </source>
</evidence>
<evidence type="ECO:0008006" key="4">
    <source>
        <dbReference type="Google" id="ProtNLM"/>
    </source>
</evidence>
<feature type="region of interest" description="Disordered" evidence="1">
    <location>
        <begin position="296"/>
        <end position="320"/>
    </location>
</feature>
<dbReference type="Proteomes" id="UP000245884">
    <property type="component" value="Unassembled WGS sequence"/>
</dbReference>
<dbReference type="InterPro" id="IPR045293">
    <property type="entry name" value="Complex1_LYR_LYRM2"/>
</dbReference>
<dbReference type="InterPro" id="IPR036748">
    <property type="entry name" value="MTH938-like_sf"/>
</dbReference>
<dbReference type="CDD" id="cd20262">
    <property type="entry name" value="Complex1_LYR_LYRM2"/>
    <property type="match status" value="1"/>
</dbReference>
<keyword evidence="3" id="KW-1185">Reference proteome</keyword>
<evidence type="ECO:0000313" key="2">
    <source>
        <dbReference type="EMBL" id="PWN25169.1"/>
    </source>
</evidence>
<dbReference type="RefSeq" id="XP_025359781.1">
    <property type="nucleotide sequence ID" value="XM_025506996.1"/>
</dbReference>
<feature type="compositionally biased region" description="Low complexity" evidence="1">
    <location>
        <begin position="175"/>
        <end position="210"/>
    </location>
</feature>
<dbReference type="SUPFAM" id="SSF64076">
    <property type="entry name" value="MTH938-like"/>
    <property type="match status" value="1"/>
</dbReference>
<evidence type="ECO:0000256" key="1">
    <source>
        <dbReference type="SAM" id="MobiDB-lite"/>
    </source>
</evidence>
<dbReference type="GeneID" id="37028819"/>
<dbReference type="EMBL" id="KZ819677">
    <property type="protein sequence ID" value="PWN25169.1"/>
    <property type="molecule type" value="Genomic_DNA"/>
</dbReference>
<dbReference type="Pfam" id="PF04430">
    <property type="entry name" value="DUF498"/>
    <property type="match status" value="1"/>
</dbReference>
<dbReference type="PANTHER" id="PTHR21192">
    <property type="entry name" value="NUCLEAR PROTEIN E3-3"/>
    <property type="match status" value="1"/>
</dbReference>
<proteinExistence type="predicted"/>
<feature type="compositionally biased region" description="Basic and acidic residues" evidence="1">
    <location>
        <begin position="143"/>
        <end position="157"/>
    </location>
</feature>
<sequence>MLESPDGEPALSIASISPTSITLSDGLVLQCPLFLLNGTAFMWDCPSLPPDALPNGKGWEEWLDEGKRKETWAILDAVEPKPEVLLLGTGKTVIPPPPALRRFLNDMGIQVDAQSSHNAASTFNVLQEEGRNVAIAVLPAERIPTDKTIPGREKKPDGPQMESPSGPSTKRPEQGAATGSTRSFSTSTRPRFAQTIPTPTASSSSSAPPQQRRRPPTTSGLTLQHFLYQSQALSLYRSYLRASRGIPNPQARRETIDFYRSQYFAPSANGKGKWLDEDLEKVRDWLAQGHRDLKMQRGSMMLGGDGSGEYAKLRGRRGQE</sequence>
<reference evidence="2 3" key="1">
    <citation type="journal article" date="2018" name="Mol. Biol. Evol.">
        <title>Broad Genomic Sampling Reveals a Smut Pathogenic Ancestry of the Fungal Clade Ustilaginomycotina.</title>
        <authorList>
            <person name="Kijpornyongpan T."/>
            <person name="Mondo S.J."/>
            <person name="Barry K."/>
            <person name="Sandor L."/>
            <person name="Lee J."/>
            <person name="Lipzen A."/>
            <person name="Pangilinan J."/>
            <person name="LaButti K."/>
            <person name="Hainaut M."/>
            <person name="Henrissat B."/>
            <person name="Grigoriev I.V."/>
            <person name="Spatafora J.W."/>
            <person name="Aime M.C."/>
        </authorList>
    </citation>
    <scope>NUCLEOTIDE SEQUENCE [LARGE SCALE GENOMIC DNA]</scope>
    <source>
        <strain evidence="2 3">MCA 5214</strain>
    </source>
</reference>
<dbReference type="GO" id="GO:0032981">
    <property type="term" value="P:mitochondrial respiratory chain complex I assembly"/>
    <property type="evidence" value="ECO:0007669"/>
    <property type="project" value="TreeGrafter"/>
</dbReference>
<dbReference type="InterPro" id="IPR007523">
    <property type="entry name" value="NDUFAF3/AAMDC"/>
</dbReference>
<accession>A0A316UIX0</accession>
<gene>
    <name evidence="2" type="ORF">BDZ90DRAFT_234371</name>
</gene>
<feature type="region of interest" description="Disordered" evidence="1">
    <location>
        <begin position="137"/>
        <end position="220"/>
    </location>
</feature>
<dbReference type="AlphaFoldDB" id="A0A316UIX0"/>
<dbReference type="GO" id="GO:0005743">
    <property type="term" value="C:mitochondrial inner membrane"/>
    <property type="evidence" value="ECO:0007669"/>
    <property type="project" value="TreeGrafter"/>
</dbReference>
<protein>
    <recommendedName>
        <fullName evidence="4">NADH dehydrogenase [ubiquinone] 1 alpha subcomplex assembly factor 3</fullName>
    </recommendedName>
</protein>
<dbReference type="Gene3D" id="3.40.1230.10">
    <property type="entry name" value="MTH938-like"/>
    <property type="match status" value="1"/>
</dbReference>
<dbReference type="OrthoDB" id="20681at2759"/>